<name>A0A6G0T046_APHGL</name>
<evidence type="ECO:0000313" key="2">
    <source>
        <dbReference type="Proteomes" id="UP000475862"/>
    </source>
</evidence>
<sequence>MNIAATQILFPLSTINSVKCIFHSIRTHHNLVSNTKQVFSRKIEHNRNKSNTLKNSTVRRLNIIEKELQNMIGFDLKNNRYLEKISIRSPTQNNIEIEIPGVEMPSSNSQVTFLTSGNKGILLDSLYFVLFLFSFKPENKIVIAPIDIITILNLKIIFFFYPSNNFSVIHHSLGPVEEALKKIIYSDEFNLPFLKCVILLSSLINIDRFILPTLYNHSEVLLDHQTNYEQYEHAWLNYPVCYVH</sequence>
<accession>A0A6G0T046</accession>
<proteinExistence type="predicted"/>
<keyword evidence="2" id="KW-1185">Reference proteome</keyword>
<comment type="caution">
    <text evidence="1">The sequence shown here is derived from an EMBL/GenBank/DDBJ whole genome shotgun (WGS) entry which is preliminary data.</text>
</comment>
<organism evidence="1 2">
    <name type="scientific">Aphis glycines</name>
    <name type="common">Soybean aphid</name>
    <dbReference type="NCBI Taxonomy" id="307491"/>
    <lineage>
        <taxon>Eukaryota</taxon>
        <taxon>Metazoa</taxon>
        <taxon>Ecdysozoa</taxon>
        <taxon>Arthropoda</taxon>
        <taxon>Hexapoda</taxon>
        <taxon>Insecta</taxon>
        <taxon>Pterygota</taxon>
        <taxon>Neoptera</taxon>
        <taxon>Paraneoptera</taxon>
        <taxon>Hemiptera</taxon>
        <taxon>Sternorrhyncha</taxon>
        <taxon>Aphidomorpha</taxon>
        <taxon>Aphidoidea</taxon>
        <taxon>Aphididae</taxon>
        <taxon>Aphidini</taxon>
        <taxon>Aphis</taxon>
        <taxon>Aphis</taxon>
    </lineage>
</organism>
<reference evidence="1 2" key="1">
    <citation type="submission" date="2019-08" db="EMBL/GenBank/DDBJ databases">
        <title>The genome of the soybean aphid Biotype 1, its phylome, world population structure and adaptation to the North American continent.</title>
        <authorList>
            <person name="Giordano R."/>
            <person name="Donthu R.K."/>
            <person name="Hernandez A.G."/>
            <person name="Wright C.L."/>
            <person name="Zimin A.V."/>
        </authorList>
    </citation>
    <scope>NUCLEOTIDE SEQUENCE [LARGE SCALE GENOMIC DNA]</scope>
    <source>
        <tissue evidence="1">Whole aphids</tissue>
    </source>
</reference>
<gene>
    <name evidence="1" type="ORF">AGLY_015596</name>
</gene>
<evidence type="ECO:0000313" key="1">
    <source>
        <dbReference type="EMBL" id="KAE9523949.1"/>
    </source>
</evidence>
<dbReference type="Proteomes" id="UP000475862">
    <property type="component" value="Unassembled WGS sequence"/>
</dbReference>
<dbReference type="EMBL" id="VYZN01000074">
    <property type="protein sequence ID" value="KAE9523949.1"/>
    <property type="molecule type" value="Genomic_DNA"/>
</dbReference>
<protein>
    <submittedName>
        <fullName evidence="1">Uncharacterized protein</fullName>
    </submittedName>
</protein>
<dbReference type="AlphaFoldDB" id="A0A6G0T046"/>